<organism evidence="1 2">
    <name type="scientific">Mesorhabditis belari</name>
    <dbReference type="NCBI Taxonomy" id="2138241"/>
    <lineage>
        <taxon>Eukaryota</taxon>
        <taxon>Metazoa</taxon>
        <taxon>Ecdysozoa</taxon>
        <taxon>Nematoda</taxon>
        <taxon>Chromadorea</taxon>
        <taxon>Rhabditida</taxon>
        <taxon>Rhabditina</taxon>
        <taxon>Rhabditomorpha</taxon>
        <taxon>Rhabditoidea</taxon>
        <taxon>Rhabditidae</taxon>
        <taxon>Mesorhabditinae</taxon>
        <taxon>Mesorhabditis</taxon>
    </lineage>
</organism>
<dbReference type="WBParaSite" id="MBELARI_LOCUS6749">
    <property type="protein sequence ID" value="MBELARI_LOCUS6749"/>
    <property type="gene ID" value="MBELARI_LOCUS6749"/>
</dbReference>
<dbReference type="AlphaFoldDB" id="A0AAF3FIU1"/>
<evidence type="ECO:0000313" key="1">
    <source>
        <dbReference type="Proteomes" id="UP000887575"/>
    </source>
</evidence>
<dbReference type="Proteomes" id="UP000887575">
    <property type="component" value="Unassembled WGS sequence"/>
</dbReference>
<proteinExistence type="predicted"/>
<sequence length="142" mass="15712">MCKGLAEAITQNDEKLREKLIGAAEKLIHLPLHIQALCILLGTLQLLIKCQQADYESALEIIRRTGLIPTVPEQVHVFTSQEHLAPRQVTTVLPDVCLAVMNCLAVSTFPVQQRMQRLGQAIVMFAAALPTSSHRTSSQRFS</sequence>
<evidence type="ECO:0000313" key="2">
    <source>
        <dbReference type="WBParaSite" id="MBELARI_LOCUS6749"/>
    </source>
</evidence>
<keyword evidence="1" id="KW-1185">Reference proteome</keyword>
<reference evidence="2" key="1">
    <citation type="submission" date="2024-02" db="UniProtKB">
        <authorList>
            <consortium name="WormBaseParasite"/>
        </authorList>
    </citation>
    <scope>IDENTIFICATION</scope>
</reference>
<protein>
    <submittedName>
        <fullName evidence="2">Uncharacterized protein</fullName>
    </submittedName>
</protein>
<accession>A0AAF3FIU1</accession>
<name>A0AAF3FIU1_9BILA</name>